<proteinExistence type="predicted"/>
<name>A0A8S3CV40_9BILA</name>
<dbReference type="AlphaFoldDB" id="A0A8S3CV40"/>
<evidence type="ECO:0000313" key="3">
    <source>
        <dbReference type="Proteomes" id="UP000681720"/>
    </source>
</evidence>
<dbReference type="EMBL" id="CAJOBJ010191654">
    <property type="protein sequence ID" value="CAF4955718.1"/>
    <property type="molecule type" value="Genomic_DNA"/>
</dbReference>
<organism evidence="2 3">
    <name type="scientific">Rotaria magnacalcarata</name>
    <dbReference type="NCBI Taxonomy" id="392030"/>
    <lineage>
        <taxon>Eukaryota</taxon>
        <taxon>Metazoa</taxon>
        <taxon>Spiralia</taxon>
        <taxon>Gnathifera</taxon>
        <taxon>Rotifera</taxon>
        <taxon>Eurotatoria</taxon>
        <taxon>Bdelloidea</taxon>
        <taxon>Philodinida</taxon>
        <taxon>Philodinidae</taxon>
        <taxon>Rotaria</taxon>
    </lineage>
</organism>
<evidence type="ECO:0000313" key="2">
    <source>
        <dbReference type="EMBL" id="CAF4955718.1"/>
    </source>
</evidence>
<comment type="caution">
    <text evidence="2">The sequence shown here is derived from an EMBL/GenBank/DDBJ whole genome shotgun (WGS) entry which is preliminary data.</text>
</comment>
<dbReference type="Proteomes" id="UP000681720">
    <property type="component" value="Unassembled WGS sequence"/>
</dbReference>
<reference evidence="2" key="1">
    <citation type="submission" date="2021-02" db="EMBL/GenBank/DDBJ databases">
        <authorList>
            <person name="Nowell W R."/>
        </authorList>
    </citation>
    <scope>NUCLEOTIDE SEQUENCE</scope>
</reference>
<gene>
    <name evidence="2" type="ORF">GIL414_LOCUS54571</name>
</gene>
<evidence type="ECO:0000256" key="1">
    <source>
        <dbReference type="SAM" id="MobiDB-lite"/>
    </source>
</evidence>
<feature type="non-terminal residue" evidence="2">
    <location>
        <position position="100"/>
    </location>
</feature>
<accession>A0A8S3CV40</accession>
<feature type="compositionally biased region" description="Low complexity" evidence="1">
    <location>
        <begin position="71"/>
        <end position="80"/>
    </location>
</feature>
<protein>
    <submittedName>
        <fullName evidence="2">Uncharacterized protein</fullName>
    </submittedName>
</protein>
<feature type="compositionally biased region" description="Polar residues" evidence="1">
    <location>
        <begin position="81"/>
        <end position="100"/>
    </location>
</feature>
<sequence>MAIDNELPSVKPLSAFCTSSSSSTSSSLSPFLRQRRLIQVATNNSATFIQFPMNVRQSSSFIPICRPRTSYSSARLSSPSADTQSLSNQSKSSAQDPQSS</sequence>
<feature type="region of interest" description="Disordered" evidence="1">
    <location>
        <begin position="71"/>
        <end position="100"/>
    </location>
</feature>